<gene>
    <name evidence="1" type="ORF">NUW58_g3888</name>
</gene>
<proteinExistence type="predicted"/>
<comment type="caution">
    <text evidence="1">The sequence shown here is derived from an EMBL/GenBank/DDBJ whole genome shotgun (WGS) entry which is preliminary data.</text>
</comment>
<keyword evidence="2" id="KW-1185">Reference proteome</keyword>
<protein>
    <submittedName>
        <fullName evidence="1">Uncharacterized protein</fullName>
    </submittedName>
</protein>
<reference evidence="1" key="1">
    <citation type="submission" date="2022-10" db="EMBL/GenBank/DDBJ databases">
        <title>Genome Sequence of Xylaria curta.</title>
        <authorList>
            <person name="Buettner E."/>
        </authorList>
    </citation>
    <scope>NUCLEOTIDE SEQUENCE</scope>
    <source>
        <strain evidence="1">Babe10</strain>
    </source>
</reference>
<sequence>MGNISSTPGALATHTPTPGTHALSETRPSFSIPPFEPSTFVTKTASHSSRGGLSPTRTGEYCSWDWERDTTSCSSWVYTVDVPTPFTLPTPPGGYGTSESSLGFPYYTCTDFLCIDSVVSKYGFSLCFPTATPPFGLPTETETWRSTEDSTPYAVPTTTSACDPVFDWENCPGPTSEPLYSIPDTWTWPTDEPPETSSDCDSSVAPAPTEDCDFGVECYTSVRFTIPG</sequence>
<accession>A0ACC1P8Y3</accession>
<evidence type="ECO:0000313" key="1">
    <source>
        <dbReference type="EMBL" id="KAJ2988601.1"/>
    </source>
</evidence>
<dbReference type="Proteomes" id="UP001143856">
    <property type="component" value="Unassembled WGS sequence"/>
</dbReference>
<name>A0ACC1P8Y3_9PEZI</name>
<evidence type="ECO:0000313" key="2">
    <source>
        <dbReference type="Proteomes" id="UP001143856"/>
    </source>
</evidence>
<organism evidence="1 2">
    <name type="scientific">Xylaria curta</name>
    <dbReference type="NCBI Taxonomy" id="42375"/>
    <lineage>
        <taxon>Eukaryota</taxon>
        <taxon>Fungi</taxon>
        <taxon>Dikarya</taxon>
        <taxon>Ascomycota</taxon>
        <taxon>Pezizomycotina</taxon>
        <taxon>Sordariomycetes</taxon>
        <taxon>Xylariomycetidae</taxon>
        <taxon>Xylariales</taxon>
        <taxon>Xylariaceae</taxon>
        <taxon>Xylaria</taxon>
    </lineage>
</organism>
<dbReference type="EMBL" id="JAPDGR010000628">
    <property type="protein sequence ID" value="KAJ2988601.1"/>
    <property type="molecule type" value="Genomic_DNA"/>
</dbReference>